<evidence type="ECO:0000313" key="3">
    <source>
        <dbReference type="Proteomes" id="UP000238642"/>
    </source>
</evidence>
<comment type="caution">
    <text evidence="2">The sequence shown here is derived from an EMBL/GenBank/DDBJ whole genome shotgun (WGS) entry which is preliminary data.</text>
</comment>
<feature type="signal peptide" evidence="1">
    <location>
        <begin position="1"/>
        <end position="19"/>
    </location>
</feature>
<gene>
    <name evidence="2" type="ORF">C5749_05740</name>
</gene>
<protein>
    <submittedName>
        <fullName evidence="2">Uncharacterized protein</fullName>
    </submittedName>
</protein>
<keyword evidence="3" id="KW-1185">Reference proteome</keyword>
<evidence type="ECO:0000313" key="2">
    <source>
        <dbReference type="EMBL" id="PRD56731.1"/>
    </source>
</evidence>
<dbReference type="InterPro" id="IPR011110">
    <property type="entry name" value="Reg_prop"/>
</dbReference>
<name>A0A2S9JUB9_9SPHI</name>
<accession>A0A2S9JUB9</accession>
<dbReference type="Gene3D" id="2.130.10.10">
    <property type="entry name" value="YVTN repeat-like/Quinoprotein amine dehydrogenase"/>
    <property type="match status" value="2"/>
</dbReference>
<dbReference type="AlphaFoldDB" id="A0A2S9JUB9"/>
<dbReference type="RefSeq" id="WP_105723832.1">
    <property type="nucleotide sequence ID" value="NZ_PVBS01000001.1"/>
</dbReference>
<dbReference type="EMBL" id="PVBS01000001">
    <property type="protein sequence ID" value="PRD56731.1"/>
    <property type="molecule type" value="Genomic_DNA"/>
</dbReference>
<reference evidence="2 3" key="1">
    <citation type="submission" date="2018-02" db="EMBL/GenBank/DDBJ databases">
        <title>The draft genome of Sphingobacterium gobiense H7.</title>
        <authorList>
            <person name="Li L."/>
            <person name="Liu L."/>
            <person name="Zhang X."/>
            <person name="Wang T."/>
            <person name="Liang L."/>
        </authorList>
    </citation>
    <scope>NUCLEOTIDE SEQUENCE [LARGE SCALE GENOMIC DNA]</scope>
    <source>
        <strain evidence="2 3">ACCC 05757</strain>
    </source>
</reference>
<sequence>MTNQILTILLLLTFFNSKAQNLFSEKFDDCHQTNFSFCLDCGEIKAQSESDVNEYFKKELTNISPKLKGQVLVQVIVDSIGMQCVKSMQAKTTKSVKKLNLKDKINSMTDWKPAISNGKPQNATIILEFIFDNGKVETKYKRVDTKNQSNMKSVGSVEINRKDKYKNKLDPSSFEVFTSQNSIIPWDMSRAIIIDKNGIVWYGTDNGIVKITDHKMELINQSNSPLRVTKYNKNQANSIMDAVVDNQNNKWFSDGYNAYKFDDKNWTVYDSLNSKMRWSTTIYADKSNNVYFTTFGGLVIYDGHNWSVMDSINSKLPSNRVMGVFKDSKNRLWIGTNRGNIRIDGQNVEDFKNTTSPLATSTLTKGYEDNDGNIWFSLYEKFPQTKGFAKFKRDGTWEIINTENADIPRNDVLDFAIDEKNNRIWLSLNRVGISMFDGQTWQTFTPENSNVPSTYIQRIKIDENGNLWCATFAGLLKIKME</sequence>
<keyword evidence="1" id="KW-0732">Signal</keyword>
<organism evidence="2 3">
    <name type="scientific">Sphingobacterium gobiense</name>
    <dbReference type="NCBI Taxonomy" id="1382456"/>
    <lineage>
        <taxon>Bacteria</taxon>
        <taxon>Pseudomonadati</taxon>
        <taxon>Bacteroidota</taxon>
        <taxon>Sphingobacteriia</taxon>
        <taxon>Sphingobacteriales</taxon>
        <taxon>Sphingobacteriaceae</taxon>
        <taxon>Sphingobacterium</taxon>
    </lineage>
</organism>
<dbReference type="OrthoDB" id="9809670at2"/>
<dbReference type="SUPFAM" id="SSF63829">
    <property type="entry name" value="Calcium-dependent phosphotriesterase"/>
    <property type="match status" value="2"/>
</dbReference>
<feature type="chain" id="PRO_5015549368" evidence="1">
    <location>
        <begin position="20"/>
        <end position="481"/>
    </location>
</feature>
<dbReference type="Pfam" id="PF07494">
    <property type="entry name" value="Reg_prop"/>
    <property type="match status" value="1"/>
</dbReference>
<dbReference type="InterPro" id="IPR015943">
    <property type="entry name" value="WD40/YVTN_repeat-like_dom_sf"/>
</dbReference>
<dbReference type="Proteomes" id="UP000238642">
    <property type="component" value="Unassembled WGS sequence"/>
</dbReference>
<proteinExistence type="predicted"/>
<evidence type="ECO:0000256" key="1">
    <source>
        <dbReference type="SAM" id="SignalP"/>
    </source>
</evidence>